<reference evidence="3 4" key="1">
    <citation type="submission" date="2019-07" db="EMBL/GenBank/DDBJ databases">
        <title>Finished genome of Venturia effusa.</title>
        <authorList>
            <person name="Young C.A."/>
            <person name="Cox M.P."/>
            <person name="Ganley A.R.D."/>
            <person name="David W.J."/>
        </authorList>
    </citation>
    <scope>NUCLEOTIDE SEQUENCE [LARGE SCALE GENOMIC DNA]</scope>
    <source>
        <strain evidence="4">albino</strain>
    </source>
</reference>
<dbReference type="OrthoDB" id="3436860at2759"/>
<keyword evidence="4" id="KW-1185">Reference proteome</keyword>
<dbReference type="Proteomes" id="UP000316270">
    <property type="component" value="Chromosome 7"/>
</dbReference>
<keyword evidence="2" id="KW-0812">Transmembrane</keyword>
<name>A0A517LA14_9PEZI</name>
<feature type="transmembrane region" description="Helical" evidence="2">
    <location>
        <begin position="45"/>
        <end position="63"/>
    </location>
</feature>
<feature type="compositionally biased region" description="Basic and acidic residues" evidence="1">
    <location>
        <begin position="153"/>
        <end position="187"/>
    </location>
</feature>
<dbReference type="AlphaFoldDB" id="A0A517LA14"/>
<feature type="transmembrane region" description="Helical" evidence="2">
    <location>
        <begin position="75"/>
        <end position="99"/>
    </location>
</feature>
<keyword evidence="2" id="KW-1133">Transmembrane helix</keyword>
<sequence length="187" mass="21573">MPYILSHRQKTVFHIVQLILVHVAIGVSTPRIFMKNQPRTRATTIALGMGAKSIMFIFYQLITENIERFKRWGSLKAYMIINCLEILFWAAVVFLLIQANISRCVGIGCTLSWVVVGVSIVITAIQLPLAYFYTVEFRESKKAPMGGDPQLYETRREEMTQKDTQMRRVENERGRERGGDAEEGRRW</sequence>
<evidence type="ECO:0000256" key="1">
    <source>
        <dbReference type="SAM" id="MobiDB-lite"/>
    </source>
</evidence>
<evidence type="ECO:0000256" key="2">
    <source>
        <dbReference type="SAM" id="Phobius"/>
    </source>
</evidence>
<dbReference type="EMBL" id="CP042191">
    <property type="protein sequence ID" value="QDS72480.1"/>
    <property type="molecule type" value="Genomic_DNA"/>
</dbReference>
<evidence type="ECO:0000313" key="3">
    <source>
        <dbReference type="EMBL" id="QDS72480.1"/>
    </source>
</evidence>
<feature type="transmembrane region" description="Helical" evidence="2">
    <location>
        <begin position="111"/>
        <end position="133"/>
    </location>
</feature>
<proteinExistence type="predicted"/>
<gene>
    <name evidence="3" type="ORF">FKW77_009934</name>
</gene>
<organism evidence="3 4">
    <name type="scientific">Venturia effusa</name>
    <dbReference type="NCBI Taxonomy" id="50376"/>
    <lineage>
        <taxon>Eukaryota</taxon>
        <taxon>Fungi</taxon>
        <taxon>Dikarya</taxon>
        <taxon>Ascomycota</taxon>
        <taxon>Pezizomycotina</taxon>
        <taxon>Dothideomycetes</taxon>
        <taxon>Pleosporomycetidae</taxon>
        <taxon>Venturiales</taxon>
        <taxon>Venturiaceae</taxon>
        <taxon>Venturia</taxon>
    </lineage>
</organism>
<feature type="transmembrane region" description="Helical" evidence="2">
    <location>
        <begin position="12"/>
        <end position="33"/>
    </location>
</feature>
<dbReference type="STRING" id="50376.A0A517LA14"/>
<feature type="region of interest" description="Disordered" evidence="1">
    <location>
        <begin position="146"/>
        <end position="187"/>
    </location>
</feature>
<protein>
    <submittedName>
        <fullName evidence="3">Uncharacterized protein</fullName>
    </submittedName>
</protein>
<evidence type="ECO:0000313" key="4">
    <source>
        <dbReference type="Proteomes" id="UP000316270"/>
    </source>
</evidence>
<keyword evidence="2" id="KW-0472">Membrane</keyword>
<accession>A0A517LA14</accession>